<evidence type="ECO:0000256" key="7">
    <source>
        <dbReference type="ARBA" id="ARBA00022723"/>
    </source>
</evidence>
<evidence type="ECO:0000256" key="5">
    <source>
        <dbReference type="ARBA" id="ARBA00013246"/>
    </source>
</evidence>
<keyword evidence="12" id="KW-0560">Oxidoreductase</keyword>
<evidence type="ECO:0000256" key="11">
    <source>
        <dbReference type="ARBA" id="ARBA00022964"/>
    </source>
</evidence>
<keyword evidence="14" id="KW-0805">Transcription regulation</keyword>
<evidence type="ECO:0000313" key="23">
    <source>
        <dbReference type="Proteomes" id="UP000238350"/>
    </source>
</evidence>
<dbReference type="SUPFAM" id="SSF51197">
    <property type="entry name" value="Clavaminate synthase-like"/>
    <property type="match status" value="1"/>
</dbReference>
<evidence type="ECO:0000256" key="17">
    <source>
        <dbReference type="ARBA" id="ARBA00031083"/>
    </source>
</evidence>
<keyword evidence="15" id="KW-0804">Transcription</keyword>
<dbReference type="GeneID" id="36516069"/>
<evidence type="ECO:0000256" key="9">
    <source>
        <dbReference type="ARBA" id="ARBA00022833"/>
    </source>
</evidence>
<dbReference type="PANTHER" id="PTHR23123">
    <property type="entry name" value="PHD/F-BOX CONTAINING PROTEIN"/>
    <property type="match status" value="1"/>
</dbReference>
<dbReference type="AlphaFoldDB" id="A0A2T0FI72"/>
<evidence type="ECO:0000313" key="22">
    <source>
        <dbReference type="EMBL" id="PRT54701.1"/>
    </source>
</evidence>
<dbReference type="GO" id="GO:0008270">
    <property type="term" value="F:zinc ion binding"/>
    <property type="evidence" value="ECO:0007669"/>
    <property type="project" value="UniProtKB-KW"/>
</dbReference>
<dbReference type="EMBL" id="NDIQ01000021">
    <property type="protein sequence ID" value="PRT54701.1"/>
    <property type="molecule type" value="Genomic_DNA"/>
</dbReference>
<dbReference type="SMART" id="SM00249">
    <property type="entry name" value="PHD"/>
    <property type="match status" value="1"/>
</dbReference>
<dbReference type="InterPro" id="IPR041070">
    <property type="entry name" value="JHD"/>
</dbReference>
<evidence type="ECO:0000256" key="13">
    <source>
        <dbReference type="ARBA" id="ARBA00023004"/>
    </source>
</evidence>
<name>A0A2T0FI72_9ASCO</name>
<dbReference type="Pfam" id="PF17811">
    <property type="entry name" value="JHD"/>
    <property type="match status" value="1"/>
</dbReference>
<dbReference type="InterPro" id="IPR019787">
    <property type="entry name" value="Znf_PHD-finger"/>
</dbReference>
<dbReference type="SUPFAM" id="SSF57903">
    <property type="entry name" value="FYVE/PHD zinc finger"/>
    <property type="match status" value="1"/>
</dbReference>
<dbReference type="PROSITE" id="PS51184">
    <property type="entry name" value="JMJC"/>
    <property type="match status" value="1"/>
</dbReference>
<keyword evidence="10" id="KW-0156">Chromatin regulator</keyword>
<evidence type="ECO:0000256" key="18">
    <source>
        <dbReference type="ARBA" id="ARBA00047915"/>
    </source>
</evidence>
<evidence type="ECO:0000256" key="4">
    <source>
        <dbReference type="ARBA" id="ARBA00008037"/>
    </source>
</evidence>
<dbReference type="PROSITE" id="PS50016">
    <property type="entry name" value="ZF_PHD_2"/>
    <property type="match status" value="1"/>
</dbReference>
<feature type="domain" description="JmjC" evidence="21">
    <location>
        <begin position="207"/>
        <end position="363"/>
    </location>
</feature>
<protein>
    <recommendedName>
        <fullName evidence="6">JmjC domain-containing histone demethylation protein 1</fullName>
        <ecNumber evidence="5">1.14.11.27</ecNumber>
    </recommendedName>
    <alternativeName>
        <fullName evidence="17">[Histone-H3]-lysine-36 demethylase 1</fullName>
    </alternativeName>
</protein>
<dbReference type="EC" id="1.14.11.27" evidence="5"/>
<accession>A0A2T0FI72</accession>
<keyword evidence="8 19" id="KW-0863">Zinc-finger</keyword>
<evidence type="ECO:0000256" key="16">
    <source>
        <dbReference type="ARBA" id="ARBA00023242"/>
    </source>
</evidence>
<dbReference type="SMART" id="SM00558">
    <property type="entry name" value="JmjC"/>
    <property type="match status" value="1"/>
</dbReference>
<organism evidence="22 23">
    <name type="scientific">Wickerhamiella sorbophila</name>
    <dbReference type="NCBI Taxonomy" id="45607"/>
    <lineage>
        <taxon>Eukaryota</taxon>
        <taxon>Fungi</taxon>
        <taxon>Dikarya</taxon>
        <taxon>Ascomycota</taxon>
        <taxon>Saccharomycotina</taxon>
        <taxon>Dipodascomycetes</taxon>
        <taxon>Dipodascales</taxon>
        <taxon>Trichomonascaceae</taxon>
        <taxon>Wickerhamiella</taxon>
    </lineage>
</organism>
<comment type="cofactor">
    <cofactor evidence="1">
        <name>Fe(2+)</name>
        <dbReference type="ChEBI" id="CHEBI:29033"/>
    </cofactor>
</comment>
<comment type="caution">
    <text evidence="22">The sequence shown here is derived from an EMBL/GenBank/DDBJ whole genome shotgun (WGS) entry which is preliminary data.</text>
</comment>
<sequence length="433" mass="49157">MGIKDEENDKKRDDEISKSAECCIVCETAEPDEWIQCDVCDKWSHMGCLSVSRLELRDFVEFYCQQCEPTHGPSVRRDSKRRNKLRLNYAALNNGIVQIENTHSHVQVFKSGMFEAAHFPEVSELSGVYETPVIARSENSSNLNMKMPSGLTPRKVAQIIGEDYPVPVMDVVTQNNLPGWTAGKWADYFETPEKNRDRVLNVISLEFSGTKLEGLVQRPAYVDKLDLVDKIWPVSETKKRPKVKYYCLMGTAGCFTDFHVDFGGTSVFYHVVSGQKSFAFIEPTSDNLLIYEKWCKSEAQATTLLSDLVDKCVVVNLFPGDTMIIPSGWIHAVYTPKDAVILGGNFLTLENLASQLRIEALEYRTNVPQRYTFPNFRKTVWYAAKYIAQNSDIYPGQPTIELSKLLKGYLFEREGCSLPKDIDTQEILSFLKV</sequence>
<evidence type="ECO:0000259" key="20">
    <source>
        <dbReference type="PROSITE" id="PS50016"/>
    </source>
</evidence>
<comment type="similarity">
    <text evidence="4">Belongs to the JHDM1 histone demethylase family.</text>
</comment>
<comment type="subcellular location">
    <subcellularLocation>
        <location evidence="3">Nucleus</location>
    </subcellularLocation>
</comment>
<evidence type="ECO:0000259" key="21">
    <source>
        <dbReference type="PROSITE" id="PS51184"/>
    </source>
</evidence>
<evidence type="ECO:0000256" key="1">
    <source>
        <dbReference type="ARBA" id="ARBA00001954"/>
    </source>
</evidence>
<dbReference type="Proteomes" id="UP000238350">
    <property type="component" value="Unassembled WGS sequence"/>
</dbReference>
<dbReference type="STRING" id="45607.A0A2T0FI72"/>
<evidence type="ECO:0000256" key="10">
    <source>
        <dbReference type="ARBA" id="ARBA00022853"/>
    </source>
</evidence>
<dbReference type="RefSeq" id="XP_024664646.1">
    <property type="nucleotide sequence ID" value="XM_024808878.1"/>
</dbReference>
<feature type="domain" description="PHD-type" evidence="20">
    <location>
        <begin position="20"/>
        <end position="70"/>
    </location>
</feature>
<gene>
    <name evidence="22" type="ORF">B9G98_02321</name>
</gene>
<keyword evidence="7" id="KW-0479">Metal-binding</keyword>
<dbReference type="InterPro" id="IPR001965">
    <property type="entry name" value="Znf_PHD"/>
</dbReference>
<evidence type="ECO:0000256" key="12">
    <source>
        <dbReference type="ARBA" id="ARBA00023002"/>
    </source>
</evidence>
<dbReference type="InterPro" id="IPR003347">
    <property type="entry name" value="JmjC_dom"/>
</dbReference>
<dbReference type="GO" id="GO:0140680">
    <property type="term" value="F:histone H3K36me/H3K36me2 demethylase activity"/>
    <property type="evidence" value="ECO:0007669"/>
    <property type="project" value="UniProtKB-EC"/>
</dbReference>
<evidence type="ECO:0000256" key="19">
    <source>
        <dbReference type="PROSITE-ProRule" id="PRU00146"/>
    </source>
</evidence>
<dbReference type="GO" id="GO:0005634">
    <property type="term" value="C:nucleus"/>
    <property type="evidence" value="ECO:0007669"/>
    <property type="project" value="UniProtKB-SubCell"/>
</dbReference>
<keyword evidence="23" id="KW-1185">Reference proteome</keyword>
<evidence type="ECO:0000256" key="3">
    <source>
        <dbReference type="ARBA" id="ARBA00004123"/>
    </source>
</evidence>
<dbReference type="Pfam" id="PF00628">
    <property type="entry name" value="PHD"/>
    <property type="match status" value="1"/>
</dbReference>
<dbReference type="OrthoDB" id="5876800at2759"/>
<keyword evidence="9" id="KW-0862">Zinc</keyword>
<keyword evidence="16" id="KW-0539">Nucleus</keyword>
<evidence type="ECO:0000256" key="14">
    <source>
        <dbReference type="ARBA" id="ARBA00023015"/>
    </source>
</evidence>
<proteinExistence type="inferred from homology"/>
<dbReference type="CDD" id="cd15517">
    <property type="entry name" value="PHD_TCF19_like"/>
    <property type="match status" value="1"/>
</dbReference>
<evidence type="ECO:0000256" key="2">
    <source>
        <dbReference type="ARBA" id="ARBA00003909"/>
    </source>
</evidence>
<evidence type="ECO:0000256" key="8">
    <source>
        <dbReference type="ARBA" id="ARBA00022771"/>
    </source>
</evidence>
<comment type="catalytic activity">
    <reaction evidence="18">
        <text>N(6),N(6)-dimethyl-L-lysyl(36)-[histone H3] + 2 2-oxoglutarate + 2 O2 = L-lysyl(36)-[histone H3] + 2 formaldehyde + 2 succinate + 2 CO2</text>
        <dbReference type="Rhea" id="RHEA:42032"/>
        <dbReference type="Rhea" id="RHEA-COMP:9785"/>
        <dbReference type="Rhea" id="RHEA-COMP:9787"/>
        <dbReference type="ChEBI" id="CHEBI:15379"/>
        <dbReference type="ChEBI" id="CHEBI:16526"/>
        <dbReference type="ChEBI" id="CHEBI:16810"/>
        <dbReference type="ChEBI" id="CHEBI:16842"/>
        <dbReference type="ChEBI" id="CHEBI:29969"/>
        <dbReference type="ChEBI" id="CHEBI:30031"/>
        <dbReference type="ChEBI" id="CHEBI:61976"/>
        <dbReference type="EC" id="1.14.11.27"/>
    </reaction>
</comment>
<reference evidence="22 23" key="1">
    <citation type="submission" date="2017-04" db="EMBL/GenBank/DDBJ databases">
        <title>Genome sequencing of [Candida] sorbophila.</title>
        <authorList>
            <person name="Ahn J.O."/>
        </authorList>
    </citation>
    <scope>NUCLEOTIDE SEQUENCE [LARGE SCALE GENOMIC DNA]</scope>
    <source>
        <strain evidence="22 23">DS02</strain>
    </source>
</reference>
<keyword evidence="11" id="KW-0223">Dioxygenase</keyword>
<comment type="function">
    <text evidence="2">Histone demethylase that specifically demethylates 'Lys-36' of histone H3, thereby playing a central role in histone code.</text>
</comment>
<dbReference type="InterPro" id="IPR050690">
    <property type="entry name" value="JHDM1_Histone_Demethylase"/>
</dbReference>
<dbReference type="Gene3D" id="2.60.120.650">
    <property type="entry name" value="Cupin"/>
    <property type="match status" value="1"/>
</dbReference>
<dbReference type="InterPro" id="IPR011011">
    <property type="entry name" value="Znf_FYVE_PHD"/>
</dbReference>
<evidence type="ECO:0000256" key="15">
    <source>
        <dbReference type="ARBA" id="ARBA00023163"/>
    </source>
</evidence>
<dbReference type="Pfam" id="PF02373">
    <property type="entry name" value="JmjC"/>
    <property type="match status" value="1"/>
</dbReference>
<keyword evidence="13" id="KW-0408">Iron</keyword>
<evidence type="ECO:0000256" key="6">
    <source>
        <dbReference type="ARBA" id="ARBA00015153"/>
    </source>
</evidence>